<evidence type="ECO:0000256" key="1">
    <source>
        <dbReference type="SAM" id="MobiDB-lite"/>
    </source>
</evidence>
<evidence type="ECO:0000313" key="2">
    <source>
        <dbReference type="EMBL" id="SFP31420.1"/>
    </source>
</evidence>
<evidence type="ECO:0008006" key="4">
    <source>
        <dbReference type="Google" id="ProtNLM"/>
    </source>
</evidence>
<name>A0A1I5PCB0_9PSED</name>
<dbReference type="EMBL" id="FOWX01000008">
    <property type="protein sequence ID" value="SFP31420.1"/>
    <property type="molecule type" value="Genomic_DNA"/>
</dbReference>
<accession>A0A1I5PCB0</accession>
<organism evidence="2 3">
    <name type="scientific">Pseudomonas borbori</name>
    <dbReference type="NCBI Taxonomy" id="289003"/>
    <lineage>
        <taxon>Bacteria</taxon>
        <taxon>Pseudomonadati</taxon>
        <taxon>Pseudomonadota</taxon>
        <taxon>Gammaproteobacteria</taxon>
        <taxon>Pseudomonadales</taxon>
        <taxon>Pseudomonadaceae</taxon>
        <taxon>Pseudomonas</taxon>
    </lineage>
</organism>
<keyword evidence="3" id="KW-1185">Reference proteome</keyword>
<proteinExistence type="predicted"/>
<reference evidence="3" key="1">
    <citation type="submission" date="2016-10" db="EMBL/GenBank/DDBJ databases">
        <authorList>
            <person name="Varghese N."/>
            <person name="Submissions S."/>
        </authorList>
    </citation>
    <scope>NUCLEOTIDE SEQUENCE [LARGE SCALE GENOMIC DNA]</scope>
    <source>
        <strain evidence="3">DSM 17834</strain>
    </source>
</reference>
<dbReference type="AlphaFoldDB" id="A0A1I5PCB0"/>
<protein>
    <recommendedName>
        <fullName evidence="4">SPOR domain-containing protein</fullName>
    </recommendedName>
</protein>
<dbReference type="STRING" id="289003.SAMN05216190_108107"/>
<sequence>MCASSQPRNWCLVRLDDNGNQFVVRTGLSRAAAEALARQFEARGHKQSYWVRPQPPTPDDIREDP</sequence>
<gene>
    <name evidence="2" type="ORF">SAMN05216190_108107</name>
</gene>
<evidence type="ECO:0000313" key="3">
    <source>
        <dbReference type="Proteomes" id="UP000198784"/>
    </source>
</evidence>
<dbReference type="RefSeq" id="WP_090499651.1">
    <property type="nucleotide sequence ID" value="NZ_FOWX01000008.1"/>
</dbReference>
<feature type="region of interest" description="Disordered" evidence="1">
    <location>
        <begin position="43"/>
        <end position="65"/>
    </location>
</feature>
<dbReference type="Proteomes" id="UP000198784">
    <property type="component" value="Unassembled WGS sequence"/>
</dbReference>